<reference evidence="3 4" key="1">
    <citation type="submission" date="2018-04" db="EMBL/GenBank/DDBJ databases">
        <title>Genomic Encyclopedia of Type Strains, Phase IV (KMG-IV): sequencing the most valuable type-strain genomes for metagenomic binning, comparative biology and taxonomic classification.</title>
        <authorList>
            <person name="Goeker M."/>
        </authorList>
    </citation>
    <scope>NUCLEOTIDE SEQUENCE [LARGE SCALE GENOMIC DNA]</scope>
    <source>
        <strain evidence="3 4">DSM 45771</strain>
    </source>
</reference>
<dbReference type="Gene3D" id="3.40.50.150">
    <property type="entry name" value="Vaccinia Virus protein VP39"/>
    <property type="match status" value="1"/>
</dbReference>
<dbReference type="Gene3D" id="1.10.10.10">
    <property type="entry name" value="Winged helix-like DNA-binding domain superfamily/Winged helix DNA-binding domain"/>
    <property type="match status" value="1"/>
</dbReference>
<dbReference type="InterPro" id="IPR048711">
    <property type="entry name" value="WHD_Rv2258c"/>
</dbReference>
<dbReference type="Proteomes" id="UP000245639">
    <property type="component" value="Unassembled WGS sequence"/>
</dbReference>
<keyword evidence="3" id="KW-0808">Transferase</keyword>
<evidence type="ECO:0000259" key="1">
    <source>
        <dbReference type="Pfam" id="PF13847"/>
    </source>
</evidence>
<dbReference type="SUPFAM" id="SSF46785">
    <property type="entry name" value="Winged helix' DNA-binding domain"/>
    <property type="match status" value="1"/>
</dbReference>
<dbReference type="Pfam" id="PF21320">
    <property type="entry name" value="WHD_Rv2258c"/>
    <property type="match status" value="1"/>
</dbReference>
<dbReference type="InterPro" id="IPR036390">
    <property type="entry name" value="WH_DNA-bd_sf"/>
</dbReference>
<dbReference type="SUPFAM" id="SSF53335">
    <property type="entry name" value="S-adenosyl-L-methionine-dependent methyltransferases"/>
    <property type="match status" value="1"/>
</dbReference>
<evidence type="ECO:0000313" key="3">
    <source>
        <dbReference type="EMBL" id="PVZ05003.1"/>
    </source>
</evidence>
<dbReference type="InterPro" id="IPR025714">
    <property type="entry name" value="Methyltranfer_dom"/>
</dbReference>
<evidence type="ECO:0000259" key="2">
    <source>
        <dbReference type="Pfam" id="PF21320"/>
    </source>
</evidence>
<evidence type="ECO:0000313" key="4">
    <source>
        <dbReference type="Proteomes" id="UP000245639"/>
    </source>
</evidence>
<dbReference type="CDD" id="cd02440">
    <property type="entry name" value="AdoMet_MTases"/>
    <property type="match status" value="1"/>
</dbReference>
<keyword evidence="3" id="KW-0489">Methyltransferase</keyword>
<comment type="caution">
    <text evidence="3">The sequence shown here is derived from an EMBL/GenBank/DDBJ whole genome shotgun (WGS) entry which is preliminary data.</text>
</comment>
<name>A0A2U1EYJ3_9PSEU</name>
<dbReference type="EMBL" id="QEKW01000016">
    <property type="protein sequence ID" value="PVZ05003.1"/>
    <property type="molecule type" value="Genomic_DNA"/>
</dbReference>
<dbReference type="GO" id="GO:0032259">
    <property type="term" value="P:methylation"/>
    <property type="evidence" value="ECO:0007669"/>
    <property type="project" value="UniProtKB-KW"/>
</dbReference>
<feature type="domain" description="S-adenosylmethionine-dependent methyltransferase Rv2258c-like winged HTH" evidence="2">
    <location>
        <begin position="31"/>
        <end position="102"/>
    </location>
</feature>
<feature type="domain" description="Methyltransferase" evidence="1">
    <location>
        <begin position="178"/>
        <end position="292"/>
    </location>
</feature>
<accession>A0A2U1EYJ3</accession>
<dbReference type="InterPro" id="IPR029063">
    <property type="entry name" value="SAM-dependent_MTases_sf"/>
</dbReference>
<dbReference type="PANTHER" id="PTHR45128">
    <property type="entry name" value="METHYLTRANSFERASE TYPE 11"/>
    <property type="match status" value="1"/>
</dbReference>
<dbReference type="InterPro" id="IPR036388">
    <property type="entry name" value="WH-like_DNA-bd_sf"/>
</dbReference>
<dbReference type="PANTHER" id="PTHR45128:SF1">
    <property type="entry name" value="S-ADENOSYLMETHIONINE-DEPENDENT METHYLTRANSFERASE RV2258C"/>
    <property type="match status" value="1"/>
</dbReference>
<dbReference type="Pfam" id="PF13847">
    <property type="entry name" value="Methyltransf_31"/>
    <property type="match status" value="1"/>
</dbReference>
<proteinExistence type="predicted"/>
<dbReference type="InterPro" id="IPR053173">
    <property type="entry name" value="SAM-binding_MTase"/>
</dbReference>
<dbReference type="AlphaFoldDB" id="A0A2U1EYJ3"/>
<sequence length="364" mass="38003">MTSTAVTTPGLDEARTQRFTERLLGMYTDALVVLMIDLADRTGLLPALAAAPGTSTELAARAGLQERYVRECLGALVTAGLVSFDPGRRQYLLPAEHAVCLTGATSRNLAPMARVGTLLAGHVPGVARAFREGGGVPYEAFRPEFTDMMDAVSRGLVDSQLIDGILPLAGDLVDRLAAGIRVADLGCGTGHAVNVMARAFPRSRFVGYDLAADAIDAAQAEAAEIALINATFEVLDVAALPADPPFDAVCAFDAIHDQADPAGVLARAHAALVPGGTFLMMDVKAASDLEDNLGNPFAPWLYGVSTLHCTTVSLARGGAGLGTVWGERVARQMLADAGFVDLAVHDVPDDPLDSLYVARKGAQP</sequence>
<dbReference type="RefSeq" id="WP_243418325.1">
    <property type="nucleotide sequence ID" value="NZ_QEKW01000016.1"/>
</dbReference>
<keyword evidence="4" id="KW-1185">Reference proteome</keyword>
<protein>
    <submittedName>
        <fullName evidence="3">Methyltransferase family protein</fullName>
    </submittedName>
</protein>
<gene>
    <name evidence="3" type="ORF">C8D89_116110</name>
</gene>
<dbReference type="GO" id="GO:0008168">
    <property type="term" value="F:methyltransferase activity"/>
    <property type="evidence" value="ECO:0007669"/>
    <property type="project" value="UniProtKB-KW"/>
</dbReference>
<organism evidence="3 4">
    <name type="scientific">Actinomycetospora cinnamomea</name>
    <dbReference type="NCBI Taxonomy" id="663609"/>
    <lineage>
        <taxon>Bacteria</taxon>
        <taxon>Bacillati</taxon>
        <taxon>Actinomycetota</taxon>
        <taxon>Actinomycetes</taxon>
        <taxon>Pseudonocardiales</taxon>
        <taxon>Pseudonocardiaceae</taxon>
        <taxon>Actinomycetospora</taxon>
    </lineage>
</organism>